<dbReference type="HOGENOM" id="CLU_2022521_0_0_6"/>
<protein>
    <submittedName>
        <fullName evidence="1">Uncharacterized protein</fullName>
    </submittedName>
</protein>
<dbReference type="RefSeq" id="WP_006704457.1">
    <property type="nucleotide sequence ID" value="NZ_CAWLGB010000001.1"/>
</dbReference>
<sequence>MNTPSINSALPSGQKSENKIPIAISKISEAGAVELRETFNDVFTQMGADLSPPLTPASFVSEEIDSPAVVVDPLDFVLAAQGQEKMPHNEAISAKSAVIRDAISLFATLFSADGDAAICILI</sequence>
<keyword evidence="2" id="KW-1185">Reference proteome</keyword>
<gene>
    <name evidence="1" type="ORF">REG_0606</name>
</gene>
<evidence type="ECO:0000313" key="1">
    <source>
        <dbReference type="EMBL" id="EFL92762.1"/>
    </source>
</evidence>
<accession>E0WRK2</accession>
<proteinExistence type="predicted"/>
<dbReference type="Proteomes" id="UP000005726">
    <property type="component" value="Unassembled WGS sequence"/>
</dbReference>
<dbReference type="EMBL" id="GL379589">
    <property type="protein sequence ID" value="EFL92762.1"/>
    <property type="molecule type" value="Genomic_DNA"/>
</dbReference>
<dbReference type="AlphaFoldDB" id="E0WRK2"/>
<dbReference type="STRING" id="663321.REG_0606"/>
<reference evidence="1" key="1">
    <citation type="journal article" date="2009" name="Environ. Microbiol.">
        <title>Dynamics of genome evolution in facultative symbionts of aphids.</title>
        <authorList>
            <person name="Degnan P.H."/>
            <person name="Leonardo T.E."/>
            <person name="Cass B.N."/>
            <person name="Hurwitz B."/>
            <person name="Stern D."/>
            <person name="Gibbs R.A."/>
            <person name="Richards S."/>
            <person name="Moran N.A."/>
        </authorList>
    </citation>
    <scope>NUCLEOTIDE SEQUENCE [LARGE SCALE GENOMIC DNA]</scope>
    <source>
        <strain evidence="1">LSR1</strain>
    </source>
</reference>
<organism evidence="1 2">
    <name type="scientific">Candidatus Regiella insecticola LSR1</name>
    <dbReference type="NCBI Taxonomy" id="663321"/>
    <lineage>
        <taxon>Bacteria</taxon>
        <taxon>Pseudomonadati</taxon>
        <taxon>Pseudomonadota</taxon>
        <taxon>Gammaproteobacteria</taxon>
        <taxon>Enterobacterales</taxon>
        <taxon>Enterobacteriaceae</taxon>
        <taxon>aphid secondary symbionts</taxon>
        <taxon>Candidatus Regiella</taxon>
    </lineage>
</organism>
<name>E0WRK2_9ENTR</name>
<evidence type="ECO:0000313" key="2">
    <source>
        <dbReference type="Proteomes" id="UP000005726"/>
    </source>
</evidence>